<dbReference type="InterPro" id="IPR016024">
    <property type="entry name" value="ARM-type_fold"/>
</dbReference>
<dbReference type="Gene3D" id="3.30.560.10">
    <property type="entry name" value="Glucose Oxidase, domain 3"/>
    <property type="match status" value="1"/>
</dbReference>
<dbReference type="InterPro" id="IPR012132">
    <property type="entry name" value="GMC_OxRdtase"/>
</dbReference>
<keyword evidence="3 5" id="KW-0285">Flavoprotein</keyword>
<dbReference type="EMBL" id="JALLPJ020000032">
    <property type="protein sequence ID" value="KAL3804735.1"/>
    <property type="molecule type" value="Genomic_DNA"/>
</dbReference>
<dbReference type="PANTHER" id="PTHR11552">
    <property type="entry name" value="GLUCOSE-METHANOL-CHOLINE GMC OXIDOREDUCTASE"/>
    <property type="match status" value="1"/>
</dbReference>
<feature type="region of interest" description="Disordered" evidence="6">
    <location>
        <begin position="1657"/>
        <end position="1681"/>
    </location>
</feature>
<dbReference type="Gene3D" id="3.50.50.60">
    <property type="entry name" value="FAD/NAD(P)-binding domain"/>
    <property type="match status" value="1"/>
</dbReference>
<dbReference type="InterPro" id="IPR011989">
    <property type="entry name" value="ARM-like"/>
</dbReference>
<evidence type="ECO:0000313" key="9">
    <source>
        <dbReference type="EMBL" id="KAL3804735.1"/>
    </source>
</evidence>
<dbReference type="PROSITE" id="PS00624">
    <property type="entry name" value="GMC_OXRED_2"/>
    <property type="match status" value="1"/>
</dbReference>
<dbReference type="SUPFAM" id="SSF51905">
    <property type="entry name" value="FAD/NAD(P)-binding domain"/>
    <property type="match status" value="1"/>
</dbReference>
<dbReference type="PROSITE" id="PS00623">
    <property type="entry name" value="GMC_OXRED_1"/>
    <property type="match status" value="1"/>
</dbReference>
<comment type="caution">
    <text evidence="9">The sequence shown here is derived from an EMBL/GenBank/DDBJ whole genome shotgun (WGS) entry which is preliminary data.</text>
</comment>
<dbReference type="SUPFAM" id="SSF54373">
    <property type="entry name" value="FAD-linked reductases, C-terminal domain"/>
    <property type="match status" value="1"/>
</dbReference>
<dbReference type="InterPro" id="IPR036188">
    <property type="entry name" value="FAD/NAD-bd_sf"/>
</dbReference>
<evidence type="ECO:0000259" key="7">
    <source>
        <dbReference type="PROSITE" id="PS00623"/>
    </source>
</evidence>
<evidence type="ECO:0000256" key="3">
    <source>
        <dbReference type="ARBA" id="ARBA00022630"/>
    </source>
</evidence>
<dbReference type="PANTHER" id="PTHR11552:SF147">
    <property type="entry name" value="CHOLINE DEHYDROGENASE, MITOCHONDRIAL"/>
    <property type="match status" value="1"/>
</dbReference>
<reference evidence="9 10" key="1">
    <citation type="submission" date="2024-10" db="EMBL/GenBank/DDBJ databases">
        <title>Updated reference genomes for cyclostephanoid diatoms.</title>
        <authorList>
            <person name="Roberts W.R."/>
            <person name="Alverson A.J."/>
        </authorList>
    </citation>
    <scope>NUCLEOTIDE SEQUENCE [LARGE SCALE GENOMIC DNA]</scope>
    <source>
        <strain evidence="9 10">AJA010-31</strain>
    </source>
</reference>
<dbReference type="InterPro" id="IPR000172">
    <property type="entry name" value="GMC_OxRdtase_N"/>
</dbReference>
<comment type="similarity">
    <text evidence="2 5">Belongs to the GMC oxidoreductase family.</text>
</comment>
<evidence type="ECO:0000256" key="2">
    <source>
        <dbReference type="ARBA" id="ARBA00010790"/>
    </source>
</evidence>
<dbReference type="Gene3D" id="1.25.10.10">
    <property type="entry name" value="Leucine-rich Repeat Variant"/>
    <property type="match status" value="1"/>
</dbReference>
<keyword evidence="4 5" id="KW-0274">FAD</keyword>
<feature type="compositionally biased region" description="Basic and acidic residues" evidence="6">
    <location>
        <begin position="1671"/>
        <end position="1681"/>
    </location>
</feature>
<dbReference type="NCBIfam" id="NF002550">
    <property type="entry name" value="PRK02106.1"/>
    <property type="match status" value="1"/>
</dbReference>
<evidence type="ECO:0000256" key="5">
    <source>
        <dbReference type="RuleBase" id="RU003968"/>
    </source>
</evidence>
<feature type="domain" description="Glucose-methanol-choline oxidoreductase N-terminal" evidence="8">
    <location>
        <begin position="1373"/>
        <end position="1387"/>
    </location>
</feature>
<feature type="domain" description="Glucose-methanol-choline oxidoreductase N-terminal" evidence="7">
    <location>
        <begin position="1182"/>
        <end position="1205"/>
    </location>
</feature>
<dbReference type="Proteomes" id="UP001530400">
    <property type="component" value="Unassembled WGS sequence"/>
</dbReference>
<dbReference type="Pfam" id="PF00732">
    <property type="entry name" value="GMC_oxred_N"/>
    <property type="match status" value="1"/>
</dbReference>
<dbReference type="SUPFAM" id="SSF48371">
    <property type="entry name" value="ARM repeat"/>
    <property type="match status" value="1"/>
</dbReference>
<gene>
    <name evidence="9" type="ORF">ACHAWO_011460</name>
</gene>
<evidence type="ECO:0000256" key="1">
    <source>
        <dbReference type="ARBA" id="ARBA00001974"/>
    </source>
</evidence>
<evidence type="ECO:0000259" key="8">
    <source>
        <dbReference type="PROSITE" id="PS00624"/>
    </source>
</evidence>
<dbReference type="Pfam" id="PF05199">
    <property type="entry name" value="GMC_oxred_C"/>
    <property type="match status" value="1"/>
</dbReference>
<accession>A0ABD3R5Z4</accession>
<protein>
    <recommendedName>
        <fullName evidence="7 8">Glucose-methanol-choline oxidoreductase N-terminal domain-containing protein</fullName>
    </recommendedName>
</protein>
<evidence type="ECO:0000256" key="6">
    <source>
        <dbReference type="SAM" id="MobiDB-lite"/>
    </source>
</evidence>
<comment type="cofactor">
    <cofactor evidence="1">
        <name>FAD</name>
        <dbReference type="ChEBI" id="CHEBI:57692"/>
    </cofactor>
</comment>
<sequence>MTEALAQANDLKDQGNHAFRKHDVQSKSDQVLDAKKLLADCIADCSEGLQHLESQSSSISTDQMRNTKSKLLYRRAKAYYLSTMSQHDNREEIDTKLNSAAKDLLSLLSFDEGNKEAADLLRTIKKKYGVLGGGRSKVARALDYLRSGTAPNSASRNETQVTPLNCLRTMQASLADDPLSCSEEIGKNGGVPLLLSIARRGIQDADAAEHIQCRIASLHILSACCSHDVFIIKYGLRNTLPPATLAQIVEEESDSTEGSSDIVIAAMALLIRLIVHWDHREVMRFFAAKIEEDGTIVDNGVTIPHVPEVDGSSVCRVAIAALSWGSTRGDMSTTTPRAALDLLSAWTASDLDALDAASDACFDSSPSTSTSFKKAAHAKITPEDIRRMKPRQVAAHRKRESEYRTVNLQRAVQHISMFSNAETGGLNAMLELCARTDDHRLRRDVGLQIGRMLSLIEEEDDVKKLVAASLGCRDWKVKDGANNGGLETLTIEELDEKNEDDLEEKGGESLQALFTMMKRGQMTASLLLGKPEIGIWAMKHGWSSGNGVEELKQLASSGDSRAMSIVSELVSEASSVESARPLLADLVEEGTLDDLLVHPDADVRSGAASCAAKIGLASKALSEDEGEVIELLDVAIELVFNEDVLDASNTKSTTITSAETTSIDRGIEVISYLAQKTYVKNKLANGYKPKGALQNRKTAIQQLVQVACAPNSGDAQMAFGLASIFNLLAVSIETLQKEAFIGKEITKEQYDQLQALGKTEEEKEIEAKKGEMEGDSPKSVTDRIQKLANVNVPRAIVKLLEGSNTDTTQQKLLEGMGRMASEPSVRGIMIQQGCLSACLQLDKGDKPNEEEKKILRLARSCVAKLLITTNPSILTVSQRSGSIGPLIKLVKDNDALDLMHFEALLSLTNLAGFGDETKNRIVAQKGIPFISYAMFSDHEMVRQAATEALCNMVGHPEMMQYLQKENNLKVWVAFAADYEENFLCARAAIGGLAMAIPDPAVCNTLIEVNNFSDMIRTLLECGQLELMHRVLVLITGLIEHGGAYRQAVISTGAGAFCKAYVASYHDGRKLKEFNFSPAEQGSFQAILGLAKEVVTINASSTPDYVVIGAGSAGCVVSSRLAEAGKSVTLLEAGSSDRASPTDLFVHMPTALAWPMSMERYNWSFKPEPEPALNNRVVSCPRGRGLGGSSSINGMVYVRGHPADFDYWETLGAEGWRYENCLPYFRRAENWEGGENCPYRGTDGPLHVKNGDNAARTQLFDAFIKAGGEAGYGTTDDSNASRQEGFGKMAMTIFHSGPNKGMRCSASSAYLHPALKQYGKNLSVLTNAFTKKILFDNNMTSDGTPKAVGVEYIDSKSGETKHIMVNKEVIVCTGSIQTPQLLQVSGIGDKSHVESINVEPVYINPNVGQNLQDHLELYFQQEVKPPISIAPVMSNPLRQLKLGLEWILTRKGLGATNHFESCAFVRSSNEKSYPDVQFHFLPVGLSYDGVTLANSKTGHSCQIHIGTCRSKSRGFVKAISNDMKDAPRIKFNYMSQKEDWDDMRNAIEIARQVMRQPSMKDIVGEEILPGKDADIDEYITNHVESAYHPCGTAKMGKSLDDGAVVDSQGRVFGVNNLRVADASIFPHITNGNLNAPVIMVAERISDFTLQKDPLPATKFRVGKKPWQPPSNETDRERAAINE</sequence>
<evidence type="ECO:0000256" key="4">
    <source>
        <dbReference type="ARBA" id="ARBA00022827"/>
    </source>
</evidence>
<evidence type="ECO:0000313" key="10">
    <source>
        <dbReference type="Proteomes" id="UP001530400"/>
    </source>
</evidence>
<name>A0ABD3R5Z4_9STRA</name>
<dbReference type="InterPro" id="IPR007867">
    <property type="entry name" value="GMC_OxRtase_C"/>
</dbReference>
<proteinExistence type="inferred from homology"/>
<keyword evidence="10" id="KW-1185">Reference proteome</keyword>
<organism evidence="9 10">
    <name type="scientific">Cyclotella atomus</name>
    <dbReference type="NCBI Taxonomy" id="382360"/>
    <lineage>
        <taxon>Eukaryota</taxon>
        <taxon>Sar</taxon>
        <taxon>Stramenopiles</taxon>
        <taxon>Ochrophyta</taxon>
        <taxon>Bacillariophyta</taxon>
        <taxon>Coscinodiscophyceae</taxon>
        <taxon>Thalassiosirophycidae</taxon>
        <taxon>Stephanodiscales</taxon>
        <taxon>Stephanodiscaceae</taxon>
        <taxon>Cyclotella</taxon>
    </lineage>
</organism>